<feature type="region of interest" description="Disordered" evidence="1">
    <location>
        <begin position="1"/>
        <end position="24"/>
    </location>
</feature>
<organism evidence="2 3">
    <name type="scientific">Corchorus olitorius</name>
    <dbReference type="NCBI Taxonomy" id="93759"/>
    <lineage>
        <taxon>Eukaryota</taxon>
        <taxon>Viridiplantae</taxon>
        <taxon>Streptophyta</taxon>
        <taxon>Embryophyta</taxon>
        <taxon>Tracheophyta</taxon>
        <taxon>Spermatophyta</taxon>
        <taxon>Magnoliopsida</taxon>
        <taxon>eudicotyledons</taxon>
        <taxon>Gunneridae</taxon>
        <taxon>Pentapetalae</taxon>
        <taxon>rosids</taxon>
        <taxon>malvids</taxon>
        <taxon>Malvales</taxon>
        <taxon>Malvaceae</taxon>
        <taxon>Grewioideae</taxon>
        <taxon>Apeibeae</taxon>
        <taxon>Corchorus</taxon>
    </lineage>
</organism>
<feature type="compositionally biased region" description="Polar residues" evidence="1">
    <location>
        <begin position="1"/>
        <end position="12"/>
    </location>
</feature>
<evidence type="ECO:0000313" key="2">
    <source>
        <dbReference type="EMBL" id="OMO77289.1"/>
    </source>
</evidence>
<gene>
    <name evidence="2" type="ORF">COLO4_25237</name>
</gene>
<comment type="caution">
    <text evidence="2">The sequence shown here is derived from an EMBL/GenBank/DDBJ whole genome shotgun (WGS) entry which is preliminary data.</text>
</comment>
<name>A0A1R3I424_9ROSI</name>
<sequence>MNTYELKPSQTPKLHPRSPQATITTTLVACRTTTQLTRKSKQPQTPPNYS</sequence>
<dbReference type="AlphaFoldDB" id="A0A1R3I424"/>
<reference evidence="3" key="1">
    <citation type="submission" date="2013-09" db="EMBL/GenBank/DDBJ databases">
        <title>Corchorus olitorius genome sequencing.</title>
        <authorList>
            <person name="Alam M."/>
            <person name="Haque M.S."/>
            <person name="Islam M.S."/>
            <person name="Emdad E.M."/>
            <person name="Islam M.M."/>
            <person name="Ahmed B."/>
            <person name="Halim A."/>
            <person name="Hossen Q.M.M."/>
            <person name="Hossain M.Z."/>
            <person name="Ahmed R."/>
            <person name="Khan M.M."/>
            <person name="Islam R."/>
            <person name="Rashid M.M."/>
            <person name="Khan S.A."/>
            <person name="Rahman M.S."/>
            <person name="Alam M."/>
            <person name="Yahiya A.S."/>
            <person name="Khan M.S."/>
            <person name="Azam M.S."/>
            <person name="Haque T."/>
            <person name="Lashkar M.Z.H."/>
            <person name="Akhand A.I."/>
            <person name="Morshed G."/>
            <person name="Roy S."/>
            <person name="Uddin K.S."/>
            <person name="Rabeya T."/>
            <person name="Hossain A.S."/>
            <person name="Chowdhury A."/>
            <person name="Snigdha A.R."/>
            <person name="Mortoza M.S."/>
            <person name="Matin S.A."/>
            <person name="Hoque S.M.E."/>
            <person name="Islam M.K."/>
            <person name="Roy D.K."/>
            <person name="Haider R."/>
            <person name="Moosa M.M."/>
            <person name="Elias S.M."/>
            <person name="Hasan A.M."/>
            <person name="Jahan S."/>
            <person name="Shafiuddin M."/>
            <person name="Mahmood N."/>
            <person name="Shommy N.S."/>
        </authorList>
    </citation>
    <scope>NUCLEOTIDE SEQUENCE [LARGE SCALE GENOMIC DNA]</scope>
    <source>
        <strain evidence="3">cv. O-4</strain>
    </source>
</reference>
<keyword evidence="3" id="KW-1185">Reference proteome</keyword>
<evidence type="ECO:0000256" key="1">
    <source>
        <dbReference type="SAM" id="MobiDB-lite"/>
    </source>
</evidence>
<dbReference type="PROSITE" id="PS51257">
    <property type="entry name" value="PROKAR_LIPOPROTEIN"/>
    <property type="match status" value="1"/>
</dbReference>
<dbReference type="EMBL" id="AWUE01018969">
    <property type="protein sequence ID" value="OMO77289.1"/>
    <property type="molecule type" value="Genomic_DNA"/>
</dbReference>
<protein>
    <submittedName>
        <fullName evidence="2">Uncharacterized protein</fullName>
    </submittedName>
</protein>
<proteinExistence type="predicted"/>
<evidence type="ECO:0000313" key="3">
    <source>
        <dbReference type="Proteomes" id="UP000187203"/>
    </source>
</evidence>
<accession>A0A1R3I424</accession>
<dbReference type="Proteomes" id="UP000187203">
    <property type="component" value="Unassembled WGS sequence"/>
</dbReference>